<organism evidence="3 4">
    <name type="scientific">Cerasicoccus arenae</name>
    <dbReference type="NCBI Taxonomy" id="424488"/>
    <lineage>
        <taxon>Bacteria</taxon>
        <taxon>Pseudomonadati</taxon>
        <taxon>Verrucomicrobiota</taxon>
        <taxon>Opitutia</taxon>
        <taxon>Puniceicoccales</taxon>
        <taxon>Cerasicoccaceae</taxon>
        <taxon>Cerasicoccus</taxon>
    </lineage>
</organism>
<feature type="region of interest" description="Disordered" evidence="1">
    <location>
        <begin position="29"/>
        <end position="65"/>
    </location>
</feature>
<protein>
    <recommendedName>
        <fullName evidence="5">YtxH domain-containing protein</fullName>
    </recommendedName>
</protein>
<gene>
    <name evidence="3" type="ORF">GCM10007047_03150</name>
</gene>
<dbReference type="EMBL" id="BMXG01000001">
    <property type="protein sequence ID" value="GHB91436.1"/>
    <property type="molecule type" value="Genomic_DNA"/>
</dbReference>
<dbReference type="AlphaFoldDB" id="A0A8J3D957"/>
<dbReference type="Proteomes" id="UP000642829">
    <property type="component" value="Unassembled WGS sequence"/>
</dbReference>
<evidence type="ECO:0000313" key="3">
    <source>
        <dbReference type="EMBL" id="GHB91436.1"/>
    </source>
</evidence>
<name>A0A8J3D957_9BACT</name>
<reference evidence="3" key="1">
    <citation type="journal article" date="2014" name="Int. J. Syst. Evol. Microbiol.">
        <title>Complete genome sequence of Corynebacterium casei LMG S-19264T (=DSM 44701T), isolated from a smear-ripened cheese.</title>
        <authorList>
            <consortium name="US DOE Joint Genome Institute (JGI-PGF)"/>
            <person name="Walter F."/>
            <person name="Albersmeier A."/>
            <person name="Kalinowski J."/>
            <person name="Ruckert C."/>
        </authorList>
    </citation>
    <scope>NUCLEOTIDE SEQUENCE</scope>
    <source>
        <strain evidence="3">KCTC 12870</strain>
    </source>
</reference>
<accession>A0A8J3D957</accession>
<evidence type="ECO:0000256" key="2">
    <source>
        <dbReference type="SAM" id="SignalP"/>
    </source>
</evidence>
<evidence type="ECO:0008006" key="5">
    <source>
        <dbReference type="Google" id="ProtNLM"/>
    </source>
</evidence>
<keyword evidence="2" id="KW-0732">Signal</keyword>
<keyword evidence="4" id="KW-1185">Reference proteome</keyword>
<evidence type="ECO:0000256" key="1">
    <source>
        <dbReference type="SAM" id="MobiDB-lite"/>
    </source>
</evidence>
<dbReference type="PROSITE" id="PS51257">
    <property type="entry name" value="PROKAR_LIPOPROTEIN"/>
    <property type="match status" value="1"/>
</dbReference>
<proteinExistence type="predicted"/>
<dbReference type="RefSeq" id="WP_189511151.1">
    <property type="nucleotide sequence ID" value="NZ_BMXG01000001.1"/>
</dbReference>
<feature type="chain" id="PRO_5035313079" description="YtxH domain-containing protein" evidence="2">
    <location>
        <begin position="28"/>
        <end position="65"/>
    </location>
</feature>
<feature type="compositionally biased region" description="Low complexity" evidence="1">
    <location>
        <begin position="36"/>
        <end position="51"/>
    </location>
</feature>
<reference evidence="3" key="2">
    <citation type="submission" date="2020-09" db="EMBL/GenBank/DDBJ databases">
        <authorList>
            <person name="Sun Q."/>
            <person name="Kim S."/>
        </authorList>
    </citation>
    <scope>NUCLEOTIDE SEQUENCE</scope>
    <source>
        <strain evidence="3">KCTC 12870</strain>
    </source>
</reference>
<evidence type="ECO:0000313" key="4">
    <source>
        <dbReference type="Proteomes" id="UP000642829"/>
    </source>
</evidence>
<feature type="signal peptide" evidence="2">
    <location>
        <begin position="1"/>
        <end position="27"/>
    </location>
</feature>
<sequence>MKKQTSILIALLSIGLISLLTGCQKDAGDHLEDAGESISEAAESAGESVSDAAEDAADEVKDATN</sequence>
<comment type="caution">
    <text evidence="3">The sequence shown here is derived from an EMBL/GenBank/DDBJ whole genome shotgun (WGS) entry which is preliminary data.</text>
</comment>